<dbReference type="RefSeq" id="WP_118011528.1">
    <property type="nucleotide sequence ID" value="NZ_QSGD01000027.1"/>
</dbReference>
<protein>
    <submittedName>
        <fullName evidence="1">Uncharacterized protein</fullName>
    </submittedName>
</protein>
<accession>A0A413UC49</accession>
<organism evidence="1 2">
    <name type="scientific">Holdemanella biformis</name>
    <dbReference type="NCBI Taxonomy" id="1735"/>
    <lineage>
        <taxon>Bacteria</taxon>
        <taxon>Bacillati</taxon>
        <taxon>Bacillota</taxon>
        <taxon>Erysipelotrichia</taxon>
        <taxon>Erysipelotrichales</taxon>
        <taxon>Erysipelotrichaceae</taxon>
        <taxon>Holdemanella</taxon>
    </lineage>
</organism>
<dbReference type="AlphaFoldDB" id="A0A413UC49"/>
<dbReference type="InterPro" id="IPR031451">
    <property type="entry name" value="MqsR_toxin"/>
</dbReference>
<dbReference type="EMBL" id="QSGD01000027">
    <property type="protein sequence ID" value="RHB04447.1"/>
    <property type="molecule type" value="Genomic_DNA"/>
</dbReference>
<dbReference type="GO" id="GO:0017148">
    <property type="term" value="P:negative regulation of translation"/>
    <property type="evidence" value="ECO:0007669"/>
    <property type="project" value="InterPro"/>
</dbReference>
<reference evidence="1 2" key="1">
    <citation type="submission" date="2018-08" db="EMBL/GenBank/DDBJ databases">
        <title>A genome reference for cultivated species of the human gut microbiota.</title>
        <authorList>
            <person name="Zou Y."/>
            <person name="Xue W."/>
            <person name="Luo G."/>
        </authorList>
    </citation>
    <scope>NUCLEOTIDE SEQUENCE [LARGE SCALE GENOMIC DNA]</scope>
    <source>
        <strain evidence="1 2">AM42-13AC</strain>
    </source>
</reference>
<dbReference type="GO" id="GO:0009372">
    <property type="term" value="P:quorum sensing"/>
    <property type="evidence" value="ECO:0007669"/>
    <property type="project" value="InterPro"/>
</dbReference>
<dbReference type="Gene3D" id="3.30.2310.40">
    <property type="match status" value="1"/>
</dbReference>
<dbReference type="InterPro" id="IPR038493">
    <property type="entry name" value="MqsR_sf"/>
</dbReference>
<proteinExistence type="predicted"/>
<dbReference type="Pfam" id="PF15723">
    <property type="entry name" value="MqsR_toxin"/>
    <property type="match status" value="1"/>
</dbReference>
<name>A0A413UC49_9FIRM</name>
<sequence length="110" mass="12800">MIERDLDILPKKRNESATDPYTTINTMADLEFDANDVCEELKAITVEDYAETMLDNRNVAAPPFFVFYRNIQTRDVYIKVKIRDRATGKVFCVSFHFARYPKPNPLPYEG</sequence>
<evidence type="ECO:0000313" key="1">
    <source>
        <dbReference type="EMBL" id="RHB04447.1"/>
    </source>
</evidence>
<dbReference type="Proteomes" id="UP000285288">
    <property type="component" value="Unassembled WGS sequence"/>
</dbReference>
<gene>
    <name evidence="1" type="ORF">DW907_07425</name>
</gene>
<evidence type="ECO:0000313" key="2">
    <source>
        <dbReference type="Proteomes" id="UP000285288"/>
    </source>
</evidence>
<dbReference type="GO" id="GO:0044010">
    <property type="term" value="P:single-species biofilm formation"/>
    <property type="evidence" value="ECO:0007669"/>
    <property type="project" value="InterPro"/>
</dbReference>
<comment type="caution">
    <text evidence="1">The sequence shown here is derived from an EMBL/GenBank/DDBJ whole genome shotgun (WGS) entry which is preliminary data.</text>
</comment>